<dbReference type="EMBL" id="MNAD01000696">
    <property type="protein sequence ID" value="OJT11018.1"/>
    <property type="molecule type" value="Genomic_DNA"/>
</dbReference>
<keyword evidence="2" id="KW-1185">Reference proteome</keyword>
<reference evidence="1 2" key="1">
    <citation type="submission" date="2016-10" db="EMBL/GenBank/DDBJ databases">
        <title>Genome sequence of the basidiomycete white-rot fungus Trametes pubescens.</title>
        <authorList>
            <person name="Makela M.R."/>
            <person name="Granchi Z."/>
            <person name="Peng M."/>
            <person name="De Vries R.P."/>
            <person name="Grigoriev I."/>
            <person name="Riley R."/>
            <person name="Hilden K."/>
        </authorList>
    </citation>
    <scope>NUCLEOTIDE SEQUENCE [LARGE SCALE GENOMIC DNA]</scope>
    <source>
        <strain evidence="1 2">FBCC735</strain>
    </source>
</reference>
<evidence type="ECO:0000313" key="1">
    <source>
        <dbReference type="EMBL" id="OJT11018.1"/>
    </source>
</evidence>
<dbReference type="AlphaFoldDB" id="A0A1M2VTX6"/>
<sequence>MEKMPTVVQCFSVAIFPNLGMDDANPDDHIHAFPDWPQAKKSWLVARRVTTERVIIGRWYHKDSTRSPKDRRCSKLDRSQREKLYIIAEDRLTRWTNICEDIGNLDMYEQEFLFA</sequence>
<accession>A0A1M2VTX6</accession>
<protein>
    <submittedName>
        <fullName evidence="1">Uncharacterized protein</fullName>
    </submittedName>
</protein>
<proteinExistence type="predicted"/>
<name>A0A1M2VTX6_TRAPU</name>
<gene>
    <name evidence="1" type="ORF">TRAPUB_12472</name>
</gene>
<comment type="caution">
    <text evidence="1">The sequence shown here is derived from an EMBL/GenBank/DDBJ whole genome shotgun (WGS) entry which is preliminary data.</text>
</comment>
<dbReference type="OrthoDB" id="2754335at2759"/>
<dbReference type="Proteomes" id="UP000184267">
    <property type="component" value="Unassembled WGS sequence"/>
</dbReference>
<organism evidence="1 2">
    <name type="scientific">Trametes pubescens</name>
    <name type="common">White-rot fungus</name>
    <dbReference type="NCBI Taxonomy" id="154538"/>
    <lineage>
        <taxon>Eukaryota</taxon>
        <taxon>Fungi</taxon>
        <taxon>Dikarya</taxon>
        <taxon>Basidiomycota</taxon>
        <taxon>Agaricomycotina</taxon>
        <taxon>Agaricomycetes</taxon>
        <taxon>Polyporales</taxon>
        <taxon>Polyporaceae</taxon>
        <taxon>Trametes</taxon>
    </lineage>
</organism>
<evidence type="ECO:0000313" key="2">
    <source>
        <dbReference type="Proteomes" id="UP000184267"/>
    </source>
</evidence>